<comment type="caution">
    <text evidence="1">The sequence shown here is derived from an EMBL/GenBank/DDBJ whole genome shotgun (WGS) entry which is preliminary data.</text>
</comment>
<name>A0A7J6ALW8_AMEME</name>
<keyword evidence="2" id="KW-1185">Reference proteome</keyword>
<gene>
    <name evidence="1" type="ORF">AMELA_G00136000</name>
</gene>
<evidence type="ECO:0000313" key="2">
    <source>
        <dbReference type="Proteomes" id="UP000593565"/>
    </source>
</evidence>
<protein>
    <submittedName>
        <fullName evidence="1">Uncharacterized protein</fullName>
    </submittedName>
</protein>
<sequence>MLWKKFKMMKENMCMDQDIVLPASKYQVLSDIRARGVFGNGMANHAAETQDGIDNHTIYWIRLLVEIFCTLRHHIA</sequence>
<dbReference type="AlphaFoldDB" id="A0A7J6ALW8"/>
<dbReference type="EMBL" id="JAAGNN010000011">
    <property type="protein sequence ID" value="KAF4083087.1"/>
    <property type="molecule type" value="Genomic_DNA"/>
</dbReference>
<evidence type="ECO:0000313" key="1">
    <source>
        <dbReference type="EMBL" id="KAF4083087.1"/>
    </source>
</evidence>
<reference evidence="1 2" key="1">
    <citation type="submission" date="2020-02" db="EMBL/GenBank/DDBJ databases">
        <title>A chromosome-scale genome assembly of the black bullhead catfish (Ameiurus melas).</title>
        <authorList>
            <person name="Wen M."/>
            <person name="Zham M."/>
            <person name="Cabau C."/>
            <person name="Klopp C."/>
            <person name="Donnadieu C."/>
            <person name="Roques C."/>
            <person name="Bouchez O."/>
            <person name="Lampietro C."/>
            <person name="Jouanno E."/>
            <person name="Herpin A."/>
            <person name="Louis A."/>
            <person name="Berthelot C."/>
            <person name="Parey E."/>
            <person name="Roest-Crollius H."/>
            <person name="Braasch I."/>
            <person name="Postlethwait J."/>
            <person name="Robinson-Rechavi M."/>
            <person name="Echchiki A."/>
            <person name="Begum T."/>
            <person name="Montfort J."/>
            <person name="Schartl M."/>
            <person name="Bobe J."/>
            <person name="Guiguen Y."/>
        </authorList>
    </citation>
    <scope>NUCLEOTIDE SEQUENCE [LARGE SCALE GENOMIC DNA]</scope>
    <source>
        <strain evidence="1">M_S1</strain>
        <tissue evidence="1">Blood</tissue>
    </source>
</reference>
<accession>A0A7J6ALW8</accession>
<proteinExistence type="predicted"/>
<dbReference type="Proteomes" id="UP000593565">
    <property type="component" value="Unassembled WGS sequence"/>
</dbReference>
<organism evidence="1 2">
    <name type="scientific">Ameiurus melas</name>
    <name type="common">Black bullhead</name>
    <name type="synonym">Silurus melas</name>
    <dbReference type="NCBI Taxonomy" id="219545"/>
    <lineage>
        <taxon>Eukaryota</taxon>
        <taxon>Metazoa</taxon>
        <taxon>Chordata</taxon>
        <taxon>Craniata</taxon>
        <taxon>Vertebrata</taxon>
        <taxon>Euteleostomi</taxon>
        <taxon>Actinopterygii</taxon>
        <taxon>Neopterygii</taxon>
        <taxon>Teleostei</taxon>
        <taxon>Ostariophysi</taxon>
        <taxon>Siluriformes</taxon>
        <taxon>Ictaluridae</taxon>
        <taxon>Ameiurus</taxon>
    </lineage>
</organism>